<dbReference type="PRINTS" id="PR00385">
    <property type="entry name" value="P450"/>
</dbReference>
<comment type="subcellular location">
    <subcellularLocation>
        <location evidence="2">Membrane</location>
        <topology evidence="2">Single-pass membrane protein</topology>
    </subcellularLocation>
</comment>
<evidence type="ECO:0008006" key="13">
    <source>
        <dbReference type="Google" id="ProtNLM"/>
    </source>
</evidence>
<comment type="cofactor">
    <cofactor evidence="1 9">
        <name>heme</name>
        <dbReference type="ChEBI" id="CHEBI:30413"/>
    </cofactor>
</comment>
<dbReference type="SUPFAM" id="SSF48264">
    <property type="entry name" value="Cytochrome P450"/>
    <property type="match status" value="1"/>
</dbReference>
<name>S8DTY5_9LAMI</name>
<dbReference type="PANTHER" id="PTHR47955:SF15">
    <property type="entry name" value="CYTOCHROME P450 71A2-LIKE"/>
    <property type="match status" value="1"/>
</dbReference>
<dbReference type="InterPro" id="IPR001128">
    <property type="entry name" value="Cyt_P450"/>
</dbReference>
<gene>
    <name evidence="11" type="ORF">M569_08137</name>
</gene>
<dbReference type="GO" id="GO:0005506">
    <property type="term" value="F:iron ion binding"/>
    <property type="evidence" value="ECO:0007669"/>
    <property type="project" value="InterPro"/>
</dbReference>
<protein>
    <recommendedName>
        <fullName evidence="13">Cytochrome P450</fullName>
    </recommendedName>
</protein>
<dbReference type="Pfam" id="PF00067">
    <property type="entry name" value="p450"/>
    <property type="match status" value="1"/>
</dbReference>
<keyword evidence="6 10" id="KW-0560">Oxidoreductase</keyword>
<evidence type="ECO:0000313" key="11">
    <source>
        <dbReference type="EMBL" id="EPS66638.1"/>
    </source>
</evidence>
<dbReference type="GO" id="GO:0016020">
    <property type="term" value="C:membrane"/>
    <property type="evidence" value="ECO:0007669"/>
    <property type="project" value="UniProtKB-SubCell"/>
</dbReference>
<evidence type="ECO:0000256" key="6">
    <source>
        <dbReference type="ARBA" id="ARBA00023002"/>
    </source>
</evidence>
<comment type="caution">
    <text evidence="11">The sequence shown here is derived from an EMBL/GenBank/DDBJ whole genome shotgun (WGS) entry which is preliminary data.</text>
</comment>
<keyword evidence="7 9" id="KW-0408">Iron</keyword>
<comment type="similarity">
    <text evidence="3 10">Belongs to the cytochrome P450 family.</text>
</comment>
<dbReference type="CDD" id="cd11072">
    <property type="entry name" value="CYP71-like"/>
    <property type="match status" value="1"/>
</dbReference>
<feature type="non-terminal residue" evidence="11">
    <location>
        <position position="1"/>
    </location>
</feature>
<dbReference type="GO" id="GO:0020037">
    <property type="term" value="F:heme binding"/>
    <property type="evidence" value="ECO:0007669"/>
    <property type="project" value="InterPro"/>
</dbReference>
<evidence type="ECO:0000313" key="12">
    <source>
        <dbReference type="Proteomes" id="UP000015453"/>
    </source>
</evidence>
<dbReference type="Gene3D" id="1.10.630.10">
    <property type="entry name" value="Cytochrome P450"/>
    <property type="match status" value="1"/>
</dbReference>
<keyword evidence="5 9" id="KW-0479">Metal-binding</keyword>
<reference evidence="11 12" key="1">
    <citation type="journal article" date="2013" name="BMC Genomics">
        <title>The miniature genome of a carnivorous plant Genlisea aurea contains a low number of genes and short non-coding sequences.</title>
        <authorList>
            <person name="Leushkin E.V."/>
            <person name="Sutormin R.A."/>
            <person name="Nabieva E.R."/>
            <person name="Penin A.A."/>
            <person name="Kondrashov A.S."/>
            <person name="Logacheva M.D."/>
        </authorList>
    </citation>
    <scope>NUCLEOTIDE SEQUENCE [LARGE SCALE GENOMIC DNA]</scope>
</reference>
<proteinExistence type="inferred from homology"/>
<accession>S8DTY5</accession>
<keyword evidence="8 10" id="KW-0503">Monooxygenase</keyword>
<dbReference type="EMBL" id="AUSU01003569">
    <property type="protein sequence ID" value="EPS66638.1"/>
    <property type="molecule type" value="Genomic_DNA"/>
</dbReference>
<dbReference type="InterPro" id="IPR002401">
    <property type="entry name" value="Cyt_P450_E_grp-I"/>
</dbReference>
<feature type="binding site" description="axial binding residue" evidence="9">
    <location>
        <position position="437"/>
    </location>
    <ligand>
        <name>heme</name>
        <dbReference type="ChEBI" id="CHEBI:30413"/>
    </ligand>
    <ligandPart>
        <name>Fe</name>
        <dbReference type="ChEBI" id="CHEBI:18248"/>
    </ligandPart>
</feature>
<dbReference type="PROSITE" id="PS00086">
    <property type="entry name" value="CYTOCHROME_P450"/>
    <property type="match status" value="1"/>
</dbReference>
<sequence length="483" mass="55020">LFSFLFLFCRRRRSAANDGNLPPSPWKLPIIGNLHQVGPLAHRSLQSLSRRCGPVMLLRFGSFPVVVVSSAEAAGEVLKNQDLKFADRPKLGMARRLMYGCRDIAFSAYGEYWRRIRSICVVHLLSNKKVQSFRRVREEETSNMVERIKQNGSSSPVNLSEMIYEVTNDVITRVSLGKQYEKEDEEGTRFRKLLTRVSVMFGAIDVEDVVPWLGWINRINGLNTEAEKIASEVDEFLGDLIRESREKDKRNCSEEEMSNFVDILLDFQREHEDESPVEDDTIKAIILDMFVAGTDTTSNALIWAVAELLKNPAAMEALQREVRNAVDDKGSELAITEEDVNKMPYLKAVVRETLRLHPPAPLLLPHESTQRTTVMGYEIPSRVRVMINAWAIMNDPTVWVDPQDFKPERFLLIQQNIDFNEQLQFKYIPFGSGRRGCPGTNFATAVVELVVAKLVYHFDFSLPEVELDMSEAPGITLRKKVPL</sequence>
<evidence type="ECO:0000256" key="4">
    <source>
        <dbReference type="ARBA" id="ARBA00022617"/>
    </source>
</evidence>
<keyword evidence="4 9" id="KW-0349">Heme</keyword>
<dbReference type="AlphaFoldDB" id="S8DTY5"/>
<dbReference type="PANTHER" id="PTHR47955">
    <property type="entry name" value="CYTOCHROME P450 FAMILY 71 PROTEIN"/>
    <property type="match status" value="1"/>
</dbReference>
<dbReference type="PRINTS" id="PR00463">
    <property type="entry name" value="EP450I"/>
</dbReference>
<evidence type="ECO:0000256" key="2">
    <source>
        <dbReference type="ARBA" id="ARBA00004167"/>
    </source>
</evidence>
<evidence type="ECO:0000256" key="9">
    <source>
        <dbReference type="PIRSR" id="PIRSR602401-1"/>
    </source>
</evidence>
<evidence type="ECO:0000256" key="1">
    <source>
        <dbReference type="ARBA" id="ARBA00001971"/>
    </source>
</evidence>
<evidence type="ECO:0000256" key="5">
    <source>
        <dbReference type="ARBA" id="ARBA00022723"/>
    </source>
</evidence>
<keyword evidence="12" id="KW-1185">Reference proteome</keyword>
<feature type="non-terminal residue" evidence="11">
    <location>
        <position position="483"/>
    </location>
</feature>
<dbReference type="OrthoDB" id="1470350at2759"/>
<dbReference type="InterPro" id="IPR017972">
    <property type="entry name" value="Cyt_P450_CS"/>
</dbReference>
<dbReference type="GO" id="GO:0004497">
    <property type="term" value="F:monooxygenase activity"/>
    <property type="evidence" value="ECO:0007669"/>
    <property type="project" value="UniProtKB-KW"/>
</dbReference>
<evidence type="ECO:0000256" key="10">
    <source>
        <dbReference type="RuleBase" id="RU000461"/>
    </source>
</evidence>
<dbReference type="InterPro" id="IPR036396">
    <property type="entry name" value="Cyt_P450_sf"/>
</dbReference>
<organism evidence="11 12">
    <name type="scientific">Genlisea aurea</name>
    <dbReference type="NCBI Taxonomy" id="192259"/>
    <lineage>
        <taxon>Eukaryota</taxon>
        <taxon>Viridiplantae</taxon>
        <taxon>Streptophyta</taxon>
        <taxon>Embryophyta</taxon>
        <taxon>Tracheophyta</taxon>
        <taxon>Spermatophyta</taxon>
        <taxon>Magnoliopsida</taxon>
        <taxon>eudicotyledons</taxon>
        <taxon>Gunneridae</taxon>
        <taxon>Pentapetalae</taxon>
        <taxon>asterids</taxon>
        <taxon>lamiids</taxon>
        <taxon>Lamiales</taxon>
        <taxon>Lentibulariaceae</taxon>
        <taxon>Genlisea</taxon>
    </lineage>
</organism>
<evidence type="ECO:0000256" key="7">
    <source>
        <dbReference type="ARBA" id="ARBA00023004"/>
    </source>
</evidence>
<dbReference type="GO" id="GO:0016705">
    <property type="term" value="F:oxidoreductase activity, acting on paired donors, with incorporation or reduction of molecular oxygen"/>
    <property type="evidence" value="ECO:0007669"/>
    <property type="project" value="InterPro"/>
</dbReference>
<evidence type="ECO:0000256" key="8">
    <source>
        <dbReference type="ARBA" id="ARBA00023033"/>
    </source>
</evidence>
<dbReference type="Proteomes" id="UP000015453">
    <property type="component" value="Unassembled WGS sequence"/>
</dbReference>
<evidence type="ECO:0000256" key="3">
    <source>
        <dbReference type="ARBA" id="ARBA00010617"/>
    </source>
</evidence>
<dbReference type="FunFam" id="1.10.630.10:FF:000011">
    <property type="entry name" value="Cytochrome P450 83B1"/>
    <property type="match status" value="1"/>
</dbReference>